<dbReference type="AlphaFoldDB" id="A0AA88IIH7"/>
<protein>
    <submittedName>
        <fullName evidence="2">Uncharacterized protein</fullName>
    </submittedName>
</protein>
<name>A0AA88IIH7_TACVA</name>
<evidence type="ECO:0000313" key="3">
    <source>
        <dbReference type="Proteomes" id="UP001187315"/>
    </source>
</evidence>
<reference evidence="2" key="1">
    <citation type="submission" date="2023-08" db="EMBL/GenBank/DDBJ databases">
        <title>Pelteobagrus vachellii genome.</title>
        <authorList>
            <person name="Liu H."/>
        </authorList>
    </citation>
    <scope>NUCLEOTIDE SEQUENCE</scope>
    <source>
        <strain evidence="2">PRFRI_2022a</strain>
        <tissue evidence="2">Muscle</tissue>
    </source>
</reference>
<dbReference type="EMBL" id="JAVHJS010000026">
    <property type="protein sequence ID" value="KAK2815015.1"/>
    <property type="molecule type" value="Genomic_DNA"/>
</dbReference>
<feature type="region of interest" description="Disordered" evidence="1">
    <location>
        <begin position="34"/>
        <end position="115"/>
    </location>
</feature>
<dbReference type="Proteomes" id="UP001187315">
    <property type="component" value="Unassembled WGS sequence"/>
</dbReference>
<accession>A0AA88IIH7</accession>
<evidence type="ECO:0000256" key="1">
    <source>
        <dbReference type="SAM" id="MobiDB-lite"/>
    </source>
</evidence>
<comment type="caution">
    <text evidence="2">The sequence shown here is derived from an EMBL/GenBank/DDBJ whole genome shotgun (WGS) entry which is preliminary data.</text>
</comment>
<evidence type="ECO:0000313" key="2">
    <source>
        <dbReference type="EMBL" id="KAK2815015.1"/>
    </source>
</evidence>
<feature type="compositionally biased region" description="Low complexity" evidence="1">
    <location>
        <begin position="66"/>
        <end position="86"/>
    </location>
</feature>
<feature type="region of interest" description="Disordered" evidence="1">
    <location>
        <begin position="1"/>
        <end position="22"/>
    </location>
</feature>
<organism evidence="2 3">
    <name type="scientific">Tachysurus vachellii</name>
    <name type="common">Darkbarbel catfish</name>
    <name type="synonym">Pelteobagrus vachellii</name>
    <dbReference type="NCBI Taxonomy" id="175792"/>
    <lineage>
        <taxon>Eukaryota</taxon>
        <taxon>Metazoa</taxon>
        <taxon>Chordata</taxon>
        <taxon>Craniata</taxon>
        <taxon>Vertebrata</taxon>
        <taxon>Euteleostomi</taxon>
        <taxon>Actinopterygii</taxon>
        <taxon>Neopterygii</taxon>
        <taxon>Teleostei</taxon>
        <taxon>Ostariophysi</taxon>
        <taxon>Siluriformes</taxon>
        <taxon>Bagridae</taxon>
        <taxon>Tachysurus</taxon>
    </lineage>
</organism>
<gene>
    <name evidence="2" type="ORF">Q7C36_023281</name>
</gene>
<feature type="compositionally biased region" description="Basic and acidic residues" evidence="1">
    <location>
        <begin position="43"/>
        <end position="56"/>
    </location>
</feature>
<sequence>MGSTVMDSKKTDGKKKCTRKRTLRLNMPDLGLFAMPFLEGDDDTHNSKDATRKGEISCHSASPTKGFFSRGPFSRPSSPMSAPARSKTSPGSPRTIFPYPLHQESPPKSPRRLSFSGIFRSSSKDSSCTSLSTSSSASPVSIKLFSRARKVAQGGAREQRRLCALAHARLVGFSHMVLSNCTSGFVKALMPCDPLIPTSEPQGGAKKAHG</sequence>
<proteinExistence type="predicted"/>
<keyword evidence="3" id="KW-1185">Reference proteome</keyword>